<dbReference type="InterPro" id="IPR003752">
    <property type="entry name" value="DiS_bond_form_DsbB/BdbC"/>
</dbReference>
<feature type="transmembrane region" description="Helical" evidence="5">
    <location>
        <begin position="40"/>
        <end position="60"/>
    </location>
</feature>
<dbReference type="EMBL" id="SPDV01000009">
    <property type="protein sequence ID" value="TFI59173.1"/>
    <property type="molecule type" value="Genomic_DNA"/>
</dbReference>
<dbReference type="GO" id="GO:0006457">
    <property type="term" value="P:protein folding"/>
    <property type="evidence" value="ECO:0007669"/>
    <property type="project" value="InterPro"/>
</dbReference>
<evidence type="ECO:0000313" key="6">
    <source>
        <dbReference type="EMBL" id="TFI59173.1"/>
    </source>
</evidence>
<organism evidence="6 7">
    <name type="scientific">Sphingomonas parva</name>
    <dbReference type="NCBI Taxonomy" id="2555898"/>
    <lineage>
        <taxon>Bacteria</taxon>
        <taxon>Pseudomonadati</taxon>
        <taxon>Pseudomonadota</taxon>
        <taxon>Alphaproteobacteria</taxon>
        <taxon>Sphingomonadales</taxon>
        <taxon>Sphingomonadaceae</taxon>
        <taxon>Sphingomonas</taxon>
    </lineage>
</organism>
<evidence type="ECO:0000256" key="1">
    <source>
        <dbReference type="ARBA" id="ARBA00004141"/>
    </source>
</evidence>
<evidence type="ECO:0000256" key="5">
    <source>
        <dbReference type="SAM" id="Phobius"/>
    </source>
</evidence>
<keyword evidence="3 5" id="KW-1133">Transmembrane helix</keyword>
<dbReference type="SUPFAM" id="SSF158442">
    <property type="entry name" value="DsbB-like"/>
    <property type="match status" value="1"/>
</dbReference>
<dbReference type="InterPro" id="IPR024199">
    <property type="entry name" value="Uncharacterised_DsbB"/>
</dbReference>
<evidence type="ECO:0000256" key="3">
    <source>
        <dbReference type="ARBA" id="ARBA00022989"/>
    </source>
</evidence>
<protein>
    <submittedName>
        <fullName evidence="6">Disulfide bond formation protein B</fullName>
    </submittedName>
</protein>
<feature type="transmembrane region" description="Helical" evidence="5">
    <location>
        <begin position="67"/>
        <end position="86"/>
    </location>
</feature>
<accession>A0A4Y8ZT30</accession>
<evidence type="ECO:0000313" key="7">
    <source>
        <dbReference type="Proteomes" id="UP000298213"/>
    </source>
</evidence>
<reference evidence="6 7" key="1">
    <citation type="submission" date="2019-03" db="EMBL/GenBank/DDBJ databases">
        <title>Genome sequence of Sphingomonas sp. 17J27-24.</title>
        <authorList>
            <person name="Kim M."/>
            <person name="Maeng S."/>
            <person name="Sathiyaraj S."/>
        </authorList>
    </citation>
    <scope>NUCLEOTIDE SEQUENCE [LARGE SCALE GENOMIC DNA]</scope>
    <source>
        <strain evidence="6 7">17J27-24</strain>
    </source>
</reference>
<dbReference type="InterPro" id="IPR023380">
    <property type="entry name" value="DsbB-like_sf"/>
</dbReference>
<dbReference type="GO" id="GO:0015035">
    <property type="term" value="F:protein-disulfide reductase activity"/>
    <property type="evidence" value="ECO:0007669"/>
    <property type="project" value="InterPro"/>
</dbReference>
<keyword evidence="2 5" id="KW-0812">Transmembrane</keyword>
<keyword evidence="7" id="KW-1185">Reference proteome</keyword>
<name>A0A4Y8ZT30_9SPHN</name>
<dbReference type="OrthoDB" id="9808637at2"/>
<dbReference type="Gene3D" id="1.20.1550.10">
    <property type="entry name" value="DsbB-like"/>
    <property type="match status" value="1"/>
</dbReference>
<gene>
    <name evidence="6" type="ORF">E2493_06525</name>
</gene>
<evidence type="ECO:0000256" key="4">
    <source>
        <dbReference type="ARBA" id="ARBA00023136"/>
    </source>
</evidence>
<keyword evidence="4 5" id="KW-0472">Membrane</keyword>
<evidence type="ECO:0000256" key="2">
    <source>
        <dbReference type="ARBA" id="ARBA00022692"/>
    </source>
</evidence>
<dbReference type="Proteomes" id="UP000298213">
    <property type="component" value="Unassembled WGS sequence"/>
</dbReference>
<comment type="subcellular location">
    <subcellularLocation>
        <location evidence="1">Membrane</location>
        <topology evidence="1">Multi-pass membrane protein</topology>
    </subcellularLocation>
</comment>
<comment type="caution">
    <text evidence="6">The sequence shown here is derived from an EMBL/GenBank/DDBJ whole genome shotgun (WGS) entry which is preliminary data.</text>
</comment>
<dbReference type="AlphaFoldDB" id="A0A4Y8ZT30"/>
<feature type="transmembrane region" description="Helical" evidence="5">
    <location>
        <begin position="135"/>
        <end position="154"/>
    </location>
</feature>
<dbReference type="PIRSF" id="PIRSF033913">
    <property type="entry name" value="S-S_format_DsbB"/>
    <property type="match status" value="1"/>
</dbReference>
<dbReference type="RefSeq" id="WP_135084939.1">
    <property type="nucleotide sequence ID" value="NZ_SPDV01000009.1"/>
</dbReference>
<dbReference type="Pfam" id="PF02600">
    <property type="entry name" value="DsbB"/>
    <property type="match status" value="1"/>
</dbReference>
<proteinExistence type="predicted"/>
<dbReference type="GO" id="GO:0016020">
    <property type="term" value="C:membrane"/>
    <property type="evidence" value="ECO:0007669"/>
    <property type="project" value="UniProtKB-SubCell"/>
</dbReference>
<sequence length="161" mass="17315">MTSLQRAKILALLVPAGLLAGAYGSEIWGGLYPCEMCWWQRYAHFVALAAALLAFLLSRLPDRGRSFVWLSALGILTSGGIGAYHAGVEAGIFEGFTQCTSTATGSAEDLLKSILSAPLVRCDQVQFEFLGISMAGWNAIFSIGFGLVILWLSLRKPKRSA</sequence>